<evidence type="ECO:0008006" key="5">
    <source>
        <dbReference type="Google" id="ProtNLM"/>
    </source>
</evidence>
<dbReference type="InterPro" id="IPR036179">
    <property type="entry name" value="Ig-like_dom_sf"/>
</dbReference>
<dbReference type="SUPFAM" id="SSF48726">
    <property type="entry name" value="Immunoglobulin"/>
    <property type="match status" value="1"/>
</dbReference>
<dbReference type="PANTHER" id="PTHR15343:SF0">
    <property type="entry name" value="T-CELL ANTIGEN CD7"/>
    <property type="match status" value="1"/>
</dbReference>
<gene>
    <name evidence="3" type="ORF">AAFF_G00408480</name>
</gene>
<reference evidence="3" key="1">
    <citation type="journal article" date="2023" name="Science">
        <title>Genome structures resolve the early diversification of teleost fishes.</title>
        <authorList>
            <person name="Parey E."/>
            <person name="Louis A."/>
            <person name="Montfort J."/>
            <person name="Bouchez O."/>
            <person name="Roques C."/>
            <person name="Iampietro C."/>
            <person name="Lluch J."/>
            <person name="Castinel A."/>
            <person name="Donnadieu C."/>
            <person name="Desvignes T."/>
            <person name="Floi Bucao C."/>
            <person name="Jouanno E."/>
            <person name="Wen M."/>
            <person name="Mejri S."/>
            <person name="Dirks R."/>
            <person name="Jansen H."/>
            <person name="Henkel C."/>
            <person name="Chen W.J."/>
            <person name="Zahm M."/>
            <person name="Cabau C."/>
            <person name="Klopp C."/>
            <person name="Thompson A.W."/>
            <person name="Robinson-Rechavi M."/>
            <person name="Braasch I."/>
            <person name="Lecointre G."/>
            <person name="Bobe J."/>
            <person name="Postlethwait J.H."/>
            <person name="Berthelot C."/>
            <person name="Roest Crollius H."/>
            <person name="Guiguen Y."/>
        </authorList>
    </citation>
    <scope>NUCLEOTIDE SEQUENCE</scope>
    <source>
        <strain evidence="3">NC1722</strain>
    </source>
</reference>
<dbReference type="InterPro" id="IPR013783">
    <property type="entry name" value="Ig-like_fold"/>
</dbReference>
<dbReference type="GO" id="GO:0016020">
    <property type="term" value="C:membrane"/>
    <property type="evidence" value="ECO:0007669"/>
    <property type="project" value="InterPro"/>
</dbReference>
<keyword evidence="1" id="KW-1133">Transmembrane helix</keyword>
<sequence>MDALLWTCVLGLLSTPAVATRAESLVVSQSPKAISLVKVNSTAEIQCRTNLLNPIGLYLKRRFSKEMDVLYLSLAAHKINVNPEYKHRLSVKGQCCDYTLHLSQLGLKDTDGYYCRWSTLNSESGSLMTYESTDTIIIIRERDPYEDCNRSPILHQILFLLSVTASVVAFCVFVGVLAWWCTRTKESYRPARMYHQHHSLCPQHSNQQHIYPIN</sequence>
<dbReference type="GO" id="GO:0002250">
    <property type="term" value="P:adaptive immune response"/>
    <property type="evidence" value="ECO:0007669"/>
    <property type="project" value="InterPro"/>
</dbReference>
<keyword evidence="1" id="KW-0812">Transmembrane</keyword>
<feature type="transmembrane region" description="Helical" evidence="1">
    <location>
        <begin position="157"/>
        <end position="182"/>
    </location>
</feature>
<dbReference type="InterPro" id="IPR039090">
    <property type="entry name" value="CD7"/>
</dbReference>
<dbReference type="PANTHER" id="PTHR15343">
    <property type="entry name" value="CD7"/>
    <property type="match status" value="1"/>
</dbReference>
<evidence type="ECO:0000313" key="4">
    <source>
        <dbReference type="Proteomes" id="UP001221898"/>
    </source>
</evidence>
<name>A0AAD7SCE6_9TELE</name>
<proteinExistence type="predicted"/>
<evidence type="ECO:0000256" key="1">
    <source>
        <dbReference type="SAM" id="Phobius"/>
    </source>
</evidence>
<feature type="signal peptide" evidence="2">
    <location>
        <begin position="1"/>
        <end position="19"/>
    </location>
</feature>
<keyword evidence="2" id="KW-0732">Signal</keyword>
<keyword evidence="1" id="KW-0472">Membrane</keyword>
<feature type="chain" id="PRO_5042022124" description="Immunoglobulin V-set domain-containing protein" evidence="2">
    <location>
        <begin position="20"/>
        <end position="214"/>
    </location>
</feature>
<dbReference type="EMBL" id="JAINUG010000081">
    <property type="protein sequence ID" value="KAJ8399743.1"/>
    <property type="molecule type" value="Genomic_DNA"/>
</dbReference>
<evidence type="ECO:0000313" key="3">
    <source>
        <dbReference type="EMBL" id="KAJ8399743.1"/>
    </source>
</evidence>
<evidence type="ECO:0000256" key="2">
    <source>
        <dbReference type="SAM" id="SignalP"/>
    </source>
</evidence>
<accession>A0AAD7SCE6</accession>
<comment type="caution">
    <text evidence="3">The sequence shown here is derived from an EMBL/GenBank/DDBJ whole genome shotgun (WGS) entry which is preliminary data.</text>
</comment>
<keyword evidence="4" id="KW-1185">Reference proteome</keyword>
<dbReference type="Proteomes" id="UP001221898">
    <property type="component" value="Unassembled WGS sequence"/>
</dbReference>
<dbReference type="Gene3D" id="2.60.40.10">
    <property type="entry name" value="Immunoglobulins"/>
    <property type="match status" value="1"/>
</dbReference>
<organism evidence="3 4">
    <name type="scientific">Aldrovandia affinis</name>
    <dbReference type="NCBI Taxonomy" id="143900"/>
    <lineage>
        <taxon>Eukaryota</taxon>
        <taxon>Metazoa</taxon>
        <taxon>Chordata</taxon>
        <taxon>Craniata</taxon>
        <taxon>Vertebrata</taxon>
        <taxon>Euteleostomi</taxon>
        <taxon>Actinopterygii</taxon>
        <taxon>Neopterygii</taxon>
        <taxon>Teleostei</taxon>
        <taxon>Notacanthiformes</taxon>
        <taxon>Halosauridae</taxon>
        <taxon>Aldrovandia</taxon>
    </lineage>
</organism>
<dbReference type="AlphaFoldDB" id="A0AAD7SCE6"/>
<protein>
    <recommendedName>
        <fullName evidence="5">Immunoglobulin V-set domain-containing protein</fullName>
    </recommendedName>
</protein>
<dbReference type="GO" id="GO:0038023">
    <property type="term" value="F:signaling receptor activity"/>
    <property type="evidence" value="ECO:0007669"/>
    <property type="project" value="InterPro"/>
</dbReference>